<evidence type="ECO:0000256" key="4">
    <source>
        <dbReference type="ARBA" id="ARBA00022692"/>
    </source>
</evidence>
<protein>
    <recommendedName>
        <fullName evidence="8">Cell division protein DivIB</fullName>
    </recommendedName>
</protein>
<evidence type="ECO:0000313" key="13">
    <source>
        <dbReference type="Proteomes" id="UP000235114"/>
    </source>
</evidence>
<keyword evidence="13" id="KW-1185">Reference proteome</keyword>
<accession>A0A2N5GNQ9</accession>
<comment type="function">
    <text evidence="8">Cell division protein that may be involved in stabilizing or promoting the assembly of the division complex.</text>
</comment>
<dbReference type="Pfam" id="PF08478">
    <property type="entry name" value="POTRA_1"/>
    <property type="match status" value="1"/>
</dbReference>
<keyword evidence="3 8" id="KW-0132">Cell division</keyword>
<dbReference type="InterPro" id="IPR005548">
    <property type="entry name" value="Cell_div_FtsQ/DivIB_C"/>
</dbReference>
<gene>
    <name evidence="8" type="primary">divIB</name>
    <name evidence="10" type="ORF">CU635_07395</name>
    <name evidence="11" type="ORF">CVD25_12610</name>
</gene>
<comment type="similarity">
    <text evidence="8">Belongs to the FtsQ/DivIB family. DivIB subfamily.</text>
</comment>
<reference evidence="10 12" key="1">
    <citation type="submission" date="2017-11" db="EMBL/GenBank/DDBJ databases">
        <title>Comparitive Functional Genomics of Dry Heat Resistant strains isolated from the Viking Spacecraft.</title>
        <authorList>
            <person name="Seuylemezian A."/>
            <person name="Cooper K."/>
            <person name="Vaishampayan P."/>
        </authorList>
    </citation>
    <scope>NUCLEOTIDE SEQUENCE [LARGE SCALE GENOMIC DNA]</scope>
    <source>
        <strain evidence="10 12">M4.6</strain>
    </source>
</reference>
<name>A0A2N5GNQ9_9BACI</name>
<feature type="domain" description="POTRA" evidence="9">
    <location>
        <begin position="50"/>
        <end position="118"/>
    </location>
</feature>
<keyword evidence="2 8" id="KW-1003">Cell membrane</keyword>
<dbReference type="RefSeq" id="WP_101576529.1">
    <property type="nucleotide sequence ID" value="NZ_PGVA01000014.1"/>
</dbReference>
<dbReference type="HAMAP" id="MF_00912">
    <property type="entry name" value="DivIB"/>
    <property type="match status" value="1"/>
</dbReference>
<organism evidence="10 12">
    <name type="scientific">Bacillus canaveralius</name>
    <dbReference type="NCBI Taxonomy" id="1403243"/>
    <lineage>
        <taxon>Bacteria</taxon>
        <taxon>Bacillati</taxon>
        <taxon>Bacillota</taxon>
        <taxon>Bacilli</taxon>
        <taxon>Bacillales</taxon>
        <taxon>Bacillaceae</taxon>
        <taxon>Bacillus</taxon>
    </lineage>
</organism>
<dbReference type="GO" id="GO:0043093">
    <property type="term" value="P:FtsZ-dependent cytokinesis"/>
    <property type="evidence" value="ECO:0007669"/>
    <property type="project" value="UniProtKB-UniRule"/>
</dbReference>
<evidence type="ECO:0000256" key="3">
    <source>
        <dbReference type="ARBA" id="ARBA00022618"/>
    </source>
</evidence>
<evidence type="ECO:0000313" key="10">
    <source>
        <dbReference type="EMBL" id="PLR84121.1"/>
    </source>
</evidence>
<evidence type="ECO:0000313" key="12">
    <source>
        <dbReference type="Proteomes" id="UP000234951"/>
    </source>
</evidence>
<dbReference type="EMBL" id="PGVD01000033">
    <property type="protein sequence ID" value="PLR96233.1"/>
    <property type="molecule type" value="Genomic_DNA"/>
</dbReference>
<keyword evidence="6 8" id="KW-0472">Membrane</keyword>
<dbReference type="Proteomes" id="UP000235114">
    <property type="component" value="Unassembled WGS sequence"/>
</dbReference>
<dbReference type="Pfam" id="PF03799">
    <property type="entry name" value="FtsQ_DivIB_C"/>
    <property type="match status" value="1"/>
</dbReference>
<evidence type="ECO:0000256" key="1">
    <source>
        <dbReference type="ARBA" id="ARBA00004370"/>
    </source>
</evidence>
<evidence type="ECO:0000259" key="9">
    <source>
        <dbReference type="PROSITE" id="PS51779"/>
    </source>
</evidence>
<keyword evidence="4 8" id="KW-0812">Transmembrane</keyword>
<evidence type="ECO:0000256" key="8">
    <source>
        <dbReference type="HAMAP-Rule" id="MF_00912"/>
    </source>
</evidence>
<comment type="caution">
    <text evidence="10">The sequence shown here is derived from an EMBL/GenBank/DDBJ whole genome shotgun (WGS) entry which is preliminary data.</text>
</comment>
<dbReference type="GO" id="GO:0005886">
    <property type="term" value="C:plasma membrane"/>
    <property type="evidence" value="ECO:0007669"/>
    <property type="project" value="UniProtKB-SubCell"/>
</dbReference>
<dbReference type="PANTHER" id="PTHR37820">
    <property type="entry name" value="CELL DIVISION PROTEIN DIVIB"/>
    <property type="match status" value="1"/>
</dbReference>
<evidence type="ECO:0000256" key="7">
    <source>
        <dbReference type="ARBA" id="ARBA00023306"/>
    </source>
</evidence>
<dbReference type="Gene3D" id="3.40.50.10960">
    <property type="match status" value="1"/>
</dbReference>
<feature type="transmembrane region" description="Helical" evidence="8">
    <location>
        <begin position="28"/>
        <end position="45"/>
    </location>
</feature>
<dbReference type="InterPro" id="IPR050487">
    <property type="entry name" value="FtsQ_DivIB"/>
</dbReference>
<keyword evidence="7 8" id="KW-0131">Cell cycle</keyword>
<dbReference type="PANTHER" id="PTHR37820:SF1">
    <property type="entry name" value="CELL DIVISION PROTEIN FTSQ"/>
    <property type="match status" value="1"/>
</dbReference>
<dbReference type="EMBL" id="PGVA01000014">
    <property type="protein sequence ID" value="PLR84121.1"/>
    <property type="molecule type" value="Genomic_DNA"/>
</dbReference>
<dbReference type="Proteomes" id="UP000234951">
    <property type="component" value="Unassembled WGS sequence"/>
</dbReference>
<dbReference type="AlphaFoldDB" id="A0A2N5GNQ9"/>
<evidence type="ECO:0000256" key="5">
    <source>
        <dbReference type="ARBA" id="ARBA00022989"/>
    </source>
</evidence>
<dbReference type="Gene3D" id="3.10.20.310">
    <property type="entry name" value="membrane protein fhac"/>
    <property type="match status" value="1"/>
</dbReference>
<reference evidence="11 13" key="2">
    <citation type="submission" date="2017-12" db="EMBL/GenBank/DDBJ databases">
        <title>Comparative Functional Genomics of Dry Heat Resistant strains isolated from the Viking Spacecraft.</title>
        <authorList>
            <person name="Seuylemezian A."/>
            <person name="Cooper K."/>
            <person name="Vaishampayan P."/>
        </authorList>
    </citation>
    <scope>NUCLEOTIDE SEQUENCE [LARGE SCALE GENOMIC DNA]</scope>
    <source>
        <strain evidence="11 13">ATCC 29669</strain>
    </source>
</reference>
<evidence type="ECO:0000256" key="2">
    <source>
        <dbReference type="ARBA" id="ARBA00022475"/>
    </source>
</evidence>
<dbReference type="PROSITE" id="PS51779">
    <property type="entry name" value="POTRA"/>
    <property type="match status" value="1"/>
</dbReference>
<dbReference type="InterPro" id="IPR026580">
    <property type="entry name" value="DivIB"/>
</dbReference>
<proteinExistence type="inferred from homology"/>
<dbReference type="OrthoDB" id="1819027at2"/>
<evidence type="ECO:0000313" key="11">
    <source>
        <dbReference type="EMBL" id="PLR96233.1"/>
    </source>
</evidence>
<keyword evidence="5 8" id="KW-1133">Transmembrane helix</keyword>
<dbReference type="InterPro" id="IPR034746">
    <property type="entry name" value="POTRA"/>
</dbReference>
<dbReference type="InterPro" id="IPR013685">
    <property type="entry name" value="POTRA_FtsQ_type"/>
</dbReference>
<comment type="subcellular location">
    <subcellularLocation>
        <location evidence="8">Cell membrane</location>
        <topology evidence="8">Single-pass type II membrane protein</topology>
    </subcellularLocation>
    <subcellularLocation>
        <location evidence="1">Membrane</location>
    </subcellularLocation>
    <text evidence="8">Localizes to the division septum.</text>
</comment>
<dbReference type="GO" id="GO:0032153">
    <property type="term" value="C:cell division site"/>
    <property type="evidence" value="ECO:0007669"/>
    <property type="project" value="UniProtKB-UniRule"/>
</dbReference>
<sequence length="261" mass="29284">MGKGNVVSLEDRIPKLKQQRRRKANRRLIFLLMLFFSLIVCVVYFQSPLSHVKKITVSGNELYSQEELISLSKLSSKTNIWKVDSKSVEGKLTELPEIESVDVSIQIPNSVLINVKEHSRIAYIANESSYLPVLDNGFILKQKGTSELPVNAPVLSGFTEGDILEEMIDGLEVLPEEVLNAISEIHHSPTETDAYRITLFMNDGFEVNATLRSFSEKMVHYPSIVSQLEPGKKGVIDLEVGSYFKSYGSEGAEMKEDEGER</sequence>
<evidence type="ECO:0000256" key="6">
    <source>
        <dbReference type="ARBA" id="ARBA00023136"/>
    </source>
</evidence>